<dbReference type="SMART" id="SM00256">
    <property type="entry name" value="FBOX"/>
    <property type="match status" value="1"/>
</dbReference>
<dbReference type="PANTHER" id="PTHR12864">
    <property type="entry name" value="RAN BINDING PROTEIN 9-RELATED"/>
    <property type="match status" value="1"/>
</dbReference>
<dbReference type="InterPro" id="IPR003877">
    <property type="entry name" value="SPRY_dom"/>
</dbReference>
<gene>
    <name evidence="4" type="ORF">N0F65_000408</name>
</gene>
<evidence type="ECO:0000259" key="3">
    <source>
        <dbReference type="SMART" id="SM00449"/>
    </source>
</evidence>
<feature type="compositionally biased region" description="Basic and acidic residues" evidence="1">
    <location>
        <begin position="1"/>
        <end position="17"/>
    </location>
</feature>
<dbReference type="Gene3D" id="1.20.1280.50">
    <property type="match status" value="1"/>
</dbReference>
<dbReference type="SUPFAM" id="SSF81383">
    <property type="entry name" value="F-box domain"/>
    <property type="match status" value="1"/>
</dbReference>
<dbReference type="SMART" id="SM00449">
    <property type="entry name" value="SPRY"/>
    <property type="match status" value="1"/>
</dbReference>
<dbReference type="Gene3D" id="2.60.120.920">
    <property type="match status" value="1"/>
</dbReference>
<evidence type="ECO:0000313" key="4">
    <source>
        <dbReference type="EMBL" id="DBA00117.1"/>
    </source>
</evidence>
<dbReference type="InterPro" id="IPR043136">
    <property type="entry name" value="B30.2/SPRY_sf"/>
</dbReference>
<reference evidence="4" key="1">
    <citation type="submission" date="2022-11" db="EMBL/GenBank/DDBJ databases">
        <authorList>
            <person name="Morgan W.R."/>
            <person name="Tartar A."/>
        </authorList>
    </citation>
    <scope>NUCLEOTIDE SEQUENCE</scope>
    <source>
        <strain evidence="4">ARSEF 373</strain>
    </source>
</reference>
<dbReference type="SUPFAM" id="SSF49899">
    <property type="entry name" value="Concanavalin A-like lectins/glucanases"/>
    <property type="match status" value="1"/>
</dbReference>
<dbReference type="InterPro" id="IPR001810">
    <property type="entry name" value="F-box_dom"/>
</dbReference>
<evidence type="ECO:0000256" key="1">
    <source>
        <dbReference type="SAM" id="MobiDB-lite"/>
    </source>
</evidence>
<evidence type="ECO:0008006" key="6">
    <source>
        <dbReference type="Google" id="ProtNLM"/>
    </source>
</evidence>
<dbReference type="EMBL" id="DAKRPA010000070">
    <property type="protein sequence ID" value="DBA00117.1"/>
    <property type="molecule type" value="Genomic_DNA"/>
</dbReference>
<feature type="domain" description="SPRY" evidence="3">
    <location>
        <begin position="185"/>
        <end position="328"/>
    </location>
</feature>
<dbReference type="InterPro" id="IPR013320">
    <property type="entry name" value="ConA-like_dom_sf"/>
</dbReference>
<protein>
    <recommendedName>
        <fullName evidence="6">F-box protein</fullName>
    </recommendedName>
</protein>
<sequence length="352" mass="39592">MTRQRDDSDDGGRRSSQEELVDESPWTYRALWGRLKSLTRRGSKDLRRPRTESSCALLFAEIFQHCFGYLDGVALLQCEAVCKEWHVLLQDPYIWEQFYCNSWRNGCSLPSGMRTTVQKKLKFACQQRRCLEVELSTRAKMWTRRSGNRVVHNDSLYRNFFEGCVESVRSEAPLEPLALSLVLGDRLCYFEAVIHGCGSIGLVSVSRPGERLAYGFGSESHVGWYPVSYGYHGDNGHIYWSGESAPLGGYEVEYGPTWGDVSSLRRRKSEGVVVGCGYHMDRSQVFFTVNGQFIGMVDVSVVASRQYAAAVSLHQMGDSAELNFGRTAFVFDVEHYLWACSPETCPAVGAAA</sequence>
<name>A0AAV2Z3S8_9STRA</name>
<dbReference type="InterPro" id="IPR050618">
    <property type="entry name" value="Ubq-SigPath_Reg"/>
</dbReference>
<evidence type="ECO:0000259" key="2">
    <source>
        <dbReference type="SMART" id="SM00256"/>
    </source>
</evidence>
<organism evidence="4 5">
    <name type="scientific">Lagenidium giganteum</name>
    <dbReference type="NCBI Taxonomy" id="4803"/>
    <lineage>
        <taxon>Eukaryota</taxon>
        <taxon>Sar</taxon>
        <taxon>Stramenopiles</taxon>
        <taxon>Oomycota</taxon>
        <taxon>Peronosporomycetes</taxon>
        <taxon>Pythiales</taxon>
        <taxon>Pythiaceae</taxon>
    </lineage>
</organism>
<dbReference type="Pfam" id="PF12937">
    <property type="entry name" value="F-box-like"/>
    <property type="match status" value="1"/>
</dbReference>
<proteinExistence type="predicted"/>
<reference evidence="4" key="2">
    <citation type="journal article" date="2023" name="Microbiol Resour">
        <title>Decontamination and Annotation of the Draft Genome Sequence of the Oomycete Lagenidium giganteum ARSEF 373.</title>
        <authorList>
            <person name="Morgan W.R."/>
            <person name="Tartar A."/>
        </authorList>
    </citation>
    <scope>NUCLEOTIDE SEQUENCE</scope>
    <source>
        <strain evidence="4">ARSEF 373</strain>
    </source>
</reference>
<feature type="domain" description="F-box" evidence="2">
    <location>
        <begin position="58"/>
        <end position="98"/>
    </location>
</feature>
<feature type="region of interest" description="Disordered" evidence="1">
    <location>
        <begin position="1"/>
        <end position="22"/>
    </location>
</feature>
<dbReference type="Proteomes" id="UP001146120">
    <property type="component" value="Unassembled WGS sequence"/>
</dbReference>
<keyword evidence="5" id="KW-1185">Reference proteome</keyword>
<dbReference type="AlphaFoldDB" id="A0AAV2Z3S8"/>
<dbReference type="CDD" id="cd12885">
    <property type="entry name" value="SPRY_RanBP_like"/>
    <property type="match status" value="1"/>
</dbReference>
<dbReference type="InterPro" id="IPR044736">
    <property type="entry name" value="Gid1/RanBPM/SPLA_SPRY"/>
</dbReference>
<evidence type="ECO:0000313" key="5">
    <source>
        <dbReference type="Proteomes" id="UP001146120"/>
    </source>
</evidence>
<accession>A0AAV2Z3S8</accession>
<dbReference type="InterPro" id="IPR036047">
    <property type="entry name" value="F-box-like_dom_sf"/>
</dbReference>
<dbReference type="Pfam" id="PF00622">
    <property type="entry name" value="SPRY"/>
    <property type="match status" value="1"/>
</dbReference>
<comment type="caution">
    <text evidence="4">The sequence shown here is derived from an EMBL/GenBank/DDBJ whole genome shotgun (WGS) entry which is preliminary data.</text>
</comment>